<evidence type="ECO:0000256" key="1">
    <source>
        <dbReference type="ARBA" id="ARBA00004651"/>
    </source>
</evidence>
<feature type="transmembrane region" description="Helical" evidence="6">
    <location>
        <begin position="300"/>
        <end position="323"/>
    </location>
</feature>
<protein>
    <submittedName>
        <fullName evidence="7">Uncharacterized protein</fullName>
    </submittedName>
</protein>
<dbReference type="Pfam" id="PF01943">
    <property type="entry name" value="Polysacc_synt"/>
    <property type="match status" value="1"/>
</dbReference>
<evidence type="ECO:0000256" key="5">
    <source>
        <dbReference type="ARBA" id="ARBA00023136"/>
    </source>
</evidence>
<comment type="subcellular location">
    <subcellularLocation>
        <location evidence="1">Cell membrane</location>
        <topology evidence="1">Multi-pass membrane protein</topology>
    </subcellularLocation>
</comment>
<feature type="transmembrane region" description="Helical" evidence="6">
    <location>
        <begin position="120"/>
        <end position="141"/>
    </location>
</feature>
<name>A0A1G2REP2_9BACT</name>
<dbReference type="STRING" id="1802457.A3F15_01605"/>
<keyword evidence="5 6" id="KW-0472">Membrane</keyword>
<evidence type="ECO:0000313" key="8">
    <source>
        <dbReference type="Proteomes" id="UP000177078"/>
    </source>
</evidence>
<keyword evidence="4 6" id="KW-1133">Transmembrane helix</keyword>
<organism evidence="7 8">
    <name type="scientific">Candidatus Wildermuthbacteria bacterium RIFCSPHIGHO2_12_FULL_40_12</name>
    <dbReference type="NCBI Taxonomy" id="1802457"/>
    <lineage>
        <taxon>Bacteria</taxon>
        <taxon>Candidatus Wildermuthiibacteriota</taxon>
    </lineage>
</organism>
<dbReference type="Proteomes" id="UP000177078">
    <property type="component" value="Unassembled WGS sequence"/>
</dbReference>
<feature type="transmembrane region" description="Helical" evidence="6">
    <location>
        <begin position="79"/>
        <end position="100"/>
    </location>
</feature>
<evidence type="ECO:0000256" key="6">
    <source>
        <dbReference type="SAM" id="Phobius"/>
    </source>
</evidence>
<keyword evidence="3 6" id="KW-0812">Transmembrane</keyword>
<evidence type="ECO:0000313" key="7">
    <source>
        <dbReference type="EMBL" id="OHA71300.1"/>
    </source>
</evidence>
<accession>A0A1G2REP2</accession>
<feature type="transmembrane region" description="Helical" evidence="6">
    <location>
        <begin position="263"/>
        <end position="279"/>
    </location>
</feature>
<feature type="transmembrane region" description="Helical" evidence="6">
    <location>
        <begin position="177"/>
        <end position="197"/>
    </location>
</feature>
<keyword evidence="2" id="KW-1003">Cell membrane</keyword>
<gene>
    <name evidence="7" type="ORF">A3F15_01605</name>
</gene>
<evidence type="ECO:0000256" key="3">
    <source>
        <dbReference type="ARBA" id="ARBA00022692"/>
    </source>
</evidence>
<feature type="transmembrane region" description="Helical" evidence="6">
    <location>
        <begin position="41"/>
        <end position="59"/>
    </location>
</feature>
<reference evidence="7 8" key="1">
    <citation type="journal article" date="2016" name="Nat. Commun.">
        <title>Thousands of microbial genomes shed light on interconnected biogeochemical processes in an aquifer system.</title>
        <authorList>
            <person name="Anantharaman K."/>
            <person name="Brown C.T."/>
            <person name="Hug L.A."/>
            <person name="Sharon I."/>
            <person name="Castelle C.J."/>
            <person name="Probst A.J."/>
            <person name="Thomas B.C."/>
            <person name="Singh A."/>
            <person name="Wilkins M.J."/>
            <person name="Karaoz U."/>
            <person name="Brodie E.L."/>
            <person name="Williams K.H."/>
            <person name="Hubbard S.S."/>
            <person name="Banfield J.F."/>
        </authorList>
    </citation>
    <scope>NUCLEOTIDE SEQUENCE [LARGE SCALE GENOMIC DNA]</scope>
</reference>
<dbReference type="InterPro" id="IPR002797">
    <property type="entry name" value="Polysacc_synth"/>
</dbReference>
<feature type="transmembrane region" description="Helical" evidence="6">
    <location>
        <begin position="239"/>
        <end position="257"/>
    </location>
</feature>
<dbReference type="CDD" id="cd13128">
    <property type="entry name" value="MATE_Wzx_like"/>
    <property type="match status" value="1"/>
</dbReference>
<proteinExistence type="predicted"/>
<feature type="transmembrane region" description="Helical" evidence="6">
    <location>
        <begin position="153"/>
        <end position="171"/>
    </location>
</feature>
<feature type="transmembrane region" description="Helical" evidence="6">
    <location>
        <begin position="329"/>
        <end position="348"/>
    </location>
</feature>
<feature type="transmembrane region" description="Helical" evidence="6">
    <location>
        <begin position="12"/>
        <end position="35"/>
    </location>
</feature>
<evidence type="ECO:0000256" key="4">
    <source>
        <dbReference type="ARBA" id="ARBA00022989"/>
    </source>
</evidence>
<dbReference type="GO" id="GO:0005886">
    <property type="term" value="C:plasma membrane"/>
    <property type="evidence" value="ECO:0007669"/>
    <property type="project" value="UniProtKB-SubCell"/>
</dbReference>
<dbReference type="EMBL" id="MHUC01000005">
    <property type="protein sequence ID" value="OHA71300.1"/>
    <property type="molecule type" value="Genomic_DNA"/>
</dbReference>
<feature type="transmembrane region" description="Helical" evidence="6">
    <location>
        <begin position="385"/>
        <end position="410"/>
    </location>
</feature>
<dbReference type="AlphaFoldDB" id="A0A1G2REP2"/>
<evidence type="ECO:0000256" key="2">
    <source>
        <dbReference type="ARBA" id="ARBA00022475"/>
    </source>
</evidence>
<dbReference type="InterPro" id="IPR050833">
    <property type="entry name" value="Poly_Biosynth_Transport"/>
</dbReference>
<dbReference type="PANTHER" id="PTHR30250:SF11">
    <property type="entry name" value="O-ANTIGEN TRANSPORTER-RELATED"/>
    <property type="match status" value="1"/>
</dbReference>
<sequence>MRDINFSKNSLWTLLSDMVIFVSGLVYLVILARVLGPEGKGIHSLILLIPGVIMVFGSFGMESANVYFVGTKKYPLRDVVSNSIILSVLLGVLLVLLFWGASQTDWFYKFIQDNKIPISYLWAVVFTIPLYFISAFLRNALRGYGHLGDYNTIRIIEGLSLFLFGVIFLIILKRGLWGAIASSVLSIIFAAISSIFLTKKLVRIFPLNLNTALLKGSSSYGSKVYLANGLSFLNYRLDMFLITIFLTPVAVGFYSVAVNMAEKLLIIPGAFATVLLPKISSSGQNEANHLTSRVLRHTTLIMLVICLAMLFLITFMVRLFFGASFLPSVLPFIILLPGILAFSIGGVLAADLSGRGKPQYAIWSSMTALIANIVLNIILIPKMGIVGAALASSISYWLDTLVVLGAFMCISKNRLKEVFIIKKEDFQDYYNLYIDFFNSSSRIR</sequence>
<comment type="caution">
    <text evidence="7">The sequence shown here is derived from an EMBL/GenBank/DDBJ whole genome shotgun (WGS) entry which is preliminary data.</text>
</comment>
<dbReference type="PANTHER" id="PTHR30250">
    <property type="entry name" value="PST FAMILY PREDICTED COLANIC ACID TRANSPORTER"/>
    <property type="match status" value="1"/>
</dbReference>
<feature type="transmembrane region" description="Helical" evidence="6">
    <location>
        <begin position="360"/>
        <end position="379"/>
    </location>
</feature>